<evidence type="ECO:0000313" key="4">
    <source>
        <dbReference type="Proteomes" id="UP000075881"/>
    </source>
</evidence>
<evidence type="ECO:0000256" key="1">
    <source>
        <dbReference type="SAM" id="MobiDB-lite"/>
    </source>
</evidence>
<feature type="compositionally biased region" description="Polar residues" evidence="1">
    <location>
        <begin position="849"/>
        <end position="858"/>
    </location>
</feature>
<evidence type="ECO:0000313" key="3">
    <source>
        <dbReference type="EnsemblMetazoa" id="ACHR001308-PA"/>
    </source>
</evidence>
<name>A0A182JS26_9DIPT</name>
<feature type="domain" description="DUF4806" evidence="2">
    <location>
        <begin position="220"/>
        <end position="302"/>
    </location>
</feature>
<dbReference type="STRING" id="43041.A0A182JS26"/>
<evidence type="ECO:0000259" key="2">
    <source>
        <dbReference type="Pfam" id="PF16064"/>
    </source>
</evidence>
<reference evidence="4" key="1">
    <citation type="submission" date="2013-03" db="EMBL/GenBank/DDBJ databases">
        <title>The Genome Sequence of Anopheles christyi ACHKN1017.</title>
        <authorList>
            <consortium name="The Broad Institute Genomics Platform"/>
            <person name="Neafsey D.E."/>
            <person name="Besansky N."/>
            <person name="Walker B."/>
            <person name="Young S.K."/>
            <person name="Zeng Q."/>
            <person name="Gargeya S."/>
            <person name="Fitzgerald M."/>
            <person name="Haas B."/>
            <person name="Abouelleil A."/>
            <person name="Allen A.W."/>
            <person name="Alvarado L."/>
            <person name="Arachchi H.M."/>
            <person name="Berlin A.M."/>
            <person name="Chapman S.B."/>
            <person name="Gainer-Dewar J."/>
            <person name="Goldberg J."/>
            <person name="Griggs A."/>
            <person name="Gujja S."/>
            <person name="Hansen M."/>
            <person name="Howarth C."/>
            <person name="Imamovic A."/>
            <person name="Ireland A."/>
            <person name="Larimer J."/>
            <person name="McCowan C."/>
            <person name="Murphy C."/>
            <person name="Pearson M."/>
            <person name="Poon T.W."/>
            <person name="Priest M."/>
            <person name="Roberts A."/>
            <person name="Saif S."/>
            <person name="Shea T."/>
            <person name="Sisk P."/>
            <person name="Sykes S."/>
            <person name="Wortman J."/>
            <person name="Nusbaum C."/>
            <person name="Birren B."/>
        </authorList>
    </citation>
    <scope>NUCLEOTIDE SEQUENCE [LARGE SCALE GENOMIC DNA]</scope>
    <source>
        <strain evidence="4">ACHKN1017</strain>
    </source>
</reference>
<dbReference type="AlphaFoldDB" id="A0A182JS26"/>
<dbReference type="Pfam" id="PF16064">
    <property type="entry name" value="DUF4806"/>
    <property type="match status" value="1"/>
</dbReference>
<dbReference type="Proteomes" id="UP000075881">
    <property type="component" value="Unassembled WGS sequence"/>
</dbReference>
<dbReference type="EnsemblMetazoa" id="ACHR001308-RA">
    <property type="protein sequence ID" value="ACHR001308-PA"/>
    <property type="gene ID" value="ACHR001308"/>
</dbReference>
<dbReference type="VEuPathDB" id="VectorBase:ACHR001308"/>
<protein>
    <submittedName>
        <fullName evidence="3">DUF4806 domain-containing protein</fullName>
    </submittedName>
</protein>
<accession>A0A182JS26</accession>
<keyword evidence="4" id="KW-1185">Reference proteome</keyword>
<dbReference type="InterPro" id="IPR032071">
    <property type="entry name" value="DUF4806"/>
</dbReference>
<sequence length="1004" mass="115791">MVCRMPYILVETTDAVGNKELIAAPETWLERDEEGTRAFLCWPNVRNITTLNALLTDAGSIPSSEWDKHSCVVKCSNIQSLAIAGKMIETLQKHWKEYGNGGVSKRTTLANGVDEGPSHRLTKFKTEEDDWDRLQTSVPEVNQTEHQIDDELDEAQLIEMFTELTRKVERSHDEVRKQLYDGFRRVEKNLQEFSLEPPPATREPRSAWSLSNNAFEFHVNPITCIEEMNDFEERLNDIEYRTQVHHWIVWSIGDESHPVKRMVEILDSLIDIEFLSKFSWTGRSQTGKFALREYTNLIDLFQYAGTTRTNLATPRFVARFFIQKLNYLSVASTIEELDTFEEQLNDPEIRSRVYRWASETISYEADPESRMMEILDLLYNMPYALVETVDAAGDTKLLAVPELWVVACQTAGIDYLHWPDAKSLRNIKTLLADEHSCPAASWEKHKCTVIYRDVASMLVARQTLQIIQKHRKAQEIADTANNVTNVEMNTDRNDPPTIELPKHVEAYQPSVSVQVGSYTTSTVEQDPFSDIAPAPPLMQQVPINQGGCQKLSFLTREQDNDPFEDLSSFVDPFPQNLISVMGLLQNEPPSRDSVTTAVGENQFGSREVLHSSKEAESEPIGDVKLFSQLYVLFDELKCMIKANQEEIRQKLTEGFSQMQTTFRSWTEQNTHLKSNKPNSYALDEYQVYGLASIEEVISFDERLKDAVFRQEVHKWVNCLVSDVEGSWNRMKKMMNLIFDKKLIIKLSWTGAGGTKYPLRDYLNILNLFKFIGTTSTHRMLDAEVRVFFIKHIKYTKNKAFNYHAQMALKKKNARLRTIEPSLSMSVEDECDYETTMEQDDGVSERAETTEQNENTVPQDSVIELEQQEHSSMEDSLQNEYEGNPPYNHVFRLKTIDELNAFEAKLYDKRKLKDMKLWIDLNLQHDFDVEYRMKTLLERLVDKHVLLNFTWNSTDSGKLSLAQYKNVVGLFYYATEIGNIVKEQGCVPNFFMKVLDHVSKDKRAL</sequence>
<organism evidence="3 4">
    <name type="scientific">Anopheles christyi</name>
    <dbReference type="NCBI Taxonomy" id="43041"/>
    <lineage>
        <taxon>Eukaryota</taxon>
        <taxon>Metazoa</taxon>
        <taxon>Ecdysozoa</taxon>
        <taxon>Arthropoda</taxon>
        <taxon>Hexapoda</taxon>
        <taxon>Insecta</taxon>
        <taxon>Pterygota</taxon>
        <taxon>Neoptera</taxon>
        <taxon>Endopterygota</taxon>
        <taxon>Diptera</taxon>
        <taxon>Nematocera</taxon>
        <taxon>Culicoidea</taxon>
        <taxon>Culicidae</taxon>
        <taxon>Anophelinae</taxon>
        <taxon>Anopheles</taxon>
    </lineage>
</organism>
<reference evidence="3" key="2">
    <citation type="submission" date="2020-05" db="UniProtKB">
        <authorList>
            <consortium name="EnsemblMetazoa"/>
        </authorList>
    </citation>
    <scope>IDENTIFICATION</scope>
    <source>
        <strain evidence="3">ACHKN1017</strain>
    </source>
</reference>
<proteinExistence type="predicted"/>
<feature type="region of interest" description="Disordered" evidence="1">
    <location>
        <begin position="833"/>
        <end position="860"/>
    </location>
</feature>